<dbReference type="PANTHER" id="PTHR33909">
    <property type="entry name" value="SEC TRANSLOCON ACCESSORY COMPLEX SUBUNIT YAJC"/>
    <property type="match status" value="1"/>
</dbReference>
<dbReference type="SMART" id="SM01323">
    <property type="entry name" value="YajC"/>
    <property type="match status" value="1"/>
</dbReference>
<keyword evidence="5 11" id="KW-0812">Transmembrane</keyword>
<comment type="caution">
    <text evidence="12">The sequence shown here is derived from an EMBL/GenBank/DDBJ whole genome shotgun (WGS) entry which is preliminary data.</text>
</comment>
<name>A0ABW1REX7_9LACO</name>
<dbReference type="Proteomes" id="UP001596289">
    <property type="component" value="Unassembled WGS sequence"/>
</dbReference>
<keyword evidence="3" id="KW-0813">Transport</keyword>
<protein>
    <submittedName>
        <fullName evidence="12">Preprotein translocase subunit YajC</fullName>
    </submittedName>
</protein>
<evidence type="ECO:0000256" key="11">
    <source>
        <dbReference type="SAM" id="Phobius"/>
    </source>
</evidence>
<feature type="region of interest" description="Disordered" evidence="10">
    <location>
        <begin position="97"/>
        <end position="145"/>
    </location>
</feature>
<dbReference type="RefSeq" id="WP_125552364.1">
    <property type="nucleotide sequence ID" value="NZ_JBHSSL010000107.1"/>
</dbReference>
<dbReference type="InterPro" id="IPR003849">
    <property type="entry name" value="Preprotein_translocase_YajC"/>
</dbReference>
<keyword evidence="7 11" id="KW-1133">Transmembrane helix</keyword>
<evidence type="ECO:0000256" key="9">
    <source>
        <dbReference type="ARBA" id="ARBA00023136"/>
    </source>
</evidence>
<comment type="similarity">
    <text evidence="2">Belongs to the YajC family.</text>
</comment>
<evidence type="ECO:0000256" key="4">
    <source>
        <dbReference type="ARBA" id="ARBA00022475"/>
    </source>
</evidence>
<feature type="compositionally biased region" description="Basic and acidic residues" evidence="10">
    <location>
        <begin position="122"/>
        <end position="145"/>
    </location>
</feature>
<dbReference type="Pfam" id="PF02699">
    <property type="entry name" value="YajC"/>
    <property type="match status" value="1"/>
</dbReference>
<keyword evidence="8" id="KW-0811">Translocation</keyword>
<evidence type="ECO:0000256" key="1">
    <source>
        <dbReference type="ARBA" id="ARBA00004162"/>
    </source>
</evidence>
<comment type="subcellular location">
    <subcellularLocation>
        <location evidence="1">Cell membrane</location>
        <topology evidence="1">Single-pass membrane protein</topology>
    </subcellularLocation>
</comment>
<dbReference type="EMBL" id="JBHSSL010000107">
    <property type="protein sequence ID" value="MFC6171375.1"/>
    <property type="molecule type" value="Genomic_DNA"/>
</dbReference>
<dbReference type="PANTHER" id="PTHR33909:SF1">
    <property type="entry name" value="SEC TRANSLOCON ACCESSORY COMPLEX SUBUNIT YAJC"/>
    <property type="match status" value="1"/>
</dbReference>
<proteinExistence type="inferred from homology"/>
<keyword evidence="9 11" id="KW-0472">Membrane</keyword>
<accession>A0ABW1REX7</accession>
<dbReference type="NCBIfam" id="TIGR00739">
    <property type="entry name" value="yajC"/>
    <property type="match status" value="1"/>
</dbReference>
<evidence type="ECO:0000256" key="8">
    <source>
        <dbReference type="ARBA" id="ARBA00023010"/>
    </source>
</evidence>
<organism evidence="12 13">
    <name type="scientific">Loigolactobacillus jiayinensis</name>
    <dbReference type="NCBI Taxonomy" id="2486016"/>
    <lineage>
        <taxon>Bacteria</taxon>
        <taxon>Bacillati</taxon>
        <taxon>Bacillota</taxon>
        <taxon>Bacilli</taxon>
        <taxon>Lactobacillales</taxon>
        <taxon>Lactobacillaceae</taxon>
        <taxon>Loigolactobacillus</taxon>
    </lineage>
</organism>
<evidence type="ECO:0000256" key="6">
    <source>
        <dbReference type="ARBA" id="ARBA00022927"/>
    </source>
</evidence>
<evidence type="ECO:0000313" key="12">
    <source>
        <dbReference type="EMBL" id="MFC6171375.1"/>
    </source>
</evidence>
<keyword evidence="4" id="KW-1003">Cell membrane</keyword>
<feature type="transmembrane region" description="Helical" evidence="11">
    <location>
        <begin position="6"/>
        <end position="32"/>
    </location>
</feature>
<evidence type="ECO:0000256" key="3">
    <source>
        <dbReference type="ARBA" id="ARBA00022448"/>
    </source>
</evidence>
<evidence type="ECO:0000256" key="10">
    <source>
        <dbReference type="SAM" id="MobiDB-lite"/>
    </source>
</evidence>
<feature type="compositionally biased region" description="Polar residues" evidence="10">
    <location>
        <begin position="99"/>
        <end position="116"/>
    </location>
</feature>
<dbReference type="PRINTS" id="PR01853">
    <property type="entry name" value="YAJCTRNLCASE"/>
</dbReference>
<keyword evidence="6" id="KW-0653">Protein transport</keyword>
<keyword evidence="13" id="KW-1185">Reference proteome</keyword>
<evidence type="ECO:0000313" key="13">
    <source>
        <dbReference type="Proteomes" id="UP001596289"/>
    </source>
</evidence>
<sequence length="145" mass="15541">MSDFVLAAAGGSGLTSILMIVVLFALMYFMMIRPQRKAQEKKKEMMGGMDKGDAIVTIGGLHGVINSIDKQAQTVELDIEGVYLTFDLRAIGRVDKKSTTPVAPTSNDSDANTDTGVESAEDANHIADSDKTATDEKPADDKTEK</sequence>
<evidence type="ECO:0000256" key="5">
    <source>
        <dbReference type="ARBA" id="ARBA00022692"/>
    </source>
</evidence>
<reference evidence="13" key="1">
    <citation type="journal article" date="2019" name="Int. J. Syst. Evol. Microbiol.">
        <title>The Global Catalogue of Microorganisms (GCM) 10K type strain sequencing project: providing services to taxonomists for standard genome sequencing and annotation.</title>
        <authorList>
            <consortium name="The Broad Institute Genomics Platform"/>
            <consortium name="The Broad Institute Genome Sequencing Center for Infectious Disease"/>
            <person name="Wu L."/>
            <person name="Ma J."/>
        </authorList>
    </citation>
    <scope>NUCLEOTIDE SEQUENCE [LARGE SCALE GENOMIC DNA]</scope>
    <source>
        <strain evidence="13">CCM 8904</strain>
    </source>
</reference>
<gene>
    <name evidence="12" type="primary">yajC</name>
    <name evidence="12" type="ORF">ACFQGP_12520</name>
</gene>
<evidence type="ECO:0000256" key="7">
    <source>
        <dbReference type="ARBA" id="ARBA00022989"/>
    </source>
</evidence>
<evidence type="ECO:0000256" key="2">
    <source>
        <dbReference type="ARBA" id="ARBA00006742"/>
    </source>
</evidence>